<feature type="domain" description="F-box" evidence="2">
    <location>
        <begin position="47"/>
        <end position="93"/>
    </location>
</feature>
<evidence type="ECO:0000256" key="1">
    <source>
        <dbReference type="SAM" id="MobiDB-lite"/>
    </source>
</evidence>
<dbReference type="PROSITE" id="PS50181">
    <property type="entry name" value="FBOX"/>
    <property type="match status" value="1"/>
</dbReference>
<dbReference type="AlphaFoldDB" id="A0A072TSI6"/>
<name>A0A072TSI6_MEDTR</name>
<feature type="region of interest" description="Disordered" evidence="1">
    <location>
        <begin position="16"/>
        <end position="47"/>
    </location>
</feature>
<dbReference type="InterPro" id="IPR036047">
    <property type="entry name" value="F-box-like_dom_sf"/>
</dbReference>
<dbReference type="Gene3D" id="3.80.10.10">
    <property type="entry name" value="Ribonuclease Inhibitor"/>
    <property type="match status" value="1"/>
</dbReference>
<dbReference type="HOGENOM" id="CLU_010721_2_0_1"/>
<evidence type="ECO:0000313" key="4">
    <source>
        <dbReference type="EnsemblPlants" id="KEH19818"/>
    </source>
</evidence>
<dbReference type="SUPFAM" id="SSF81383">
    <property type="entry name" value="F-box domain"/>
    <property type="match status" value="1"/>
</dbReference>
<reference evidence="4" key="3">
    <citation type="submission" date="2015-04" db="UniProtKB">
        <authorList>
            <consortium name="EnsemblPlants"/>
        </authorList>
    </citation>
    <scope>IDENTIFICATION</scope>
    <source>
        <strain evidence="4">cv. Jemalong A17</strain>
    </source>
</reference>
<dbReference type="CDD" id="cd22160">
    <property type="entry name" value="F-box_AtFBL13-like"/>
    <property type="match status" value="1"/>
</dbReference>
<protein>
    <submittedName>
        <fullName evidence="3">F-box/RNI superfamily protein</fullName>
    </submittedName>
</protein>
<dbReference type="InterPro" id="IPR032675">
    <property type="entry name" value="LRR_dom_sf"/>
</dbReference>
<dbReference type="InterPro" id="IPR055411">
    <property type="entry name" value="LRR_FXL15/At3g58940/PEG3-like"/>
</dbReference>
<dbReference type="Proteomes" id="UP000002051">
    <property type="component" value="Chromosome 8"/>
</dbReference>
<dbReference type="SMART" id="SM00256">
    <property type="entry name" value="FBOX"/>
    <property type="match status" value="1"/>
</dbReference>
<dbReference type="InterPro" id="IPR053781">
    <property type="entry name" value="F-box_AtFBL13-like"/>
</dbReference>
<gene>
    <name evidence="3" type="ordered locus">MTR_8g468910</name>
</gene>
<feature type="compositionally biased region" description="Basic and acidic residues" evidence="1">
    <location>
        <begin position="18"/>
        <end position="41"/>
    </location>
</feature>
<dbReference type="InterPro" id="IPR001810">
    <property type="entry name" value="F-box_dom"/>
</dbReference>
<accession>A0A072TSI6</accession>
<dbReference type="SUPFAM" id="SSF52047">
    <property type="entry name" value="RNI-like"/>
    <property type="match status" value="1"/>
</dbReference>
<dbReference type="PANTHER" id="PTHR32212:SF267">
    <property type="entry name" value="F-BOX_RNI_FBD-LIKE DOMAIN PROTEIN"/>
    <property type="match status" value="1"/>
</dbReference>
<dbReference type="EMBL" id="CM001224">
    <property type="protein sequence ID" value="KEH19818.1"/>
    <property type="molecule type" value="Genomic_DNA"/>
</dbReference>
<evidence type="ECO:0000259" key="2">
    <source>
        <dbReference type="PROSITE" id="PS50181"/>
    </source>
</evidence>
<proteinExistence type="predicted"/>
<keyword evidence="5" id="KW-1185">Reference proteome</keyword>
<reference evidence="3 5" key="1">
    <citation type="journal article" date="2011" name="Nature">
        <title>The Medicago genome provides insight into the evolution of rhizobial symbioses.</title>
        <authorList>
            <person name="Young N.D."/>
            <person name="Debelle F."/>
            <person name="Oldroyd G.E."/>
            <person name="Geurts R."/>
            <person name="Cannon S.B."/>
            <person name="Udvardi M.K."/>
            <person name="Benedito V.A."/>
            <person name="Mayer K.F."/>
            <person name="Gouzy J."/>
            <person name="Schoof H."/>
            <person name="Van de Peer Y."/>
            <person name="Proost S."/>
            <person name="Cook D.R."/>
            <person name="Meyers B.C."/>
            <person name="Spannagl M."/>
            <person name="Cheung F."/>
            <person name="De Mita S."/>
            <person name="Krishnakumar V."/>
            <person name="Gundlach H."/>
            <person name="Zhou S."/>
            <person name="Mudge J."/>
            <person name="Bharti A.K."/>
            <person name="Murray J.D."/>
            <person name="Naoumkina M.A."/>
            <person name="Rosen B."/>
            <person name="Silverstein K.A."/>
            <person name="Tang H."/>
            <person name="Rombauts S."/>
            <person name="Zhao P.X."/>
            <person name="Zhou P."/>
            <person name="Barbe V."/>
            <person name="Bardou P."/>
            <person name="Bechner M."/>
            <person name="Bellec A."/>
            <person name="Berger A."/>
            <person name="Berges H."/>
            <person name="Bidwell S."/>
            <person name="Bisseling T."/>
            <person name="Choisne N."/>
            <person name="Couloux A."/>
            <person name="Denny R."/>
            <person name="Deshpande S."/>
            <person name="Dai X."/>
            <person name="Doyle J.J."/>
            <person name="Dudez A.M."/>
            <person name="Farmer A.D."/>
            <person name="Fouteau S."/>
            <person name="Franken C."/>
            <person name="Gibelin C."/>
            <person name="Gish J."/>
            <person name="Goldstein S."/>
            <person name="Gonzalez A.J."/>
            <person name="Green P.J."/>
            <person name="Hallab A."/>
            <person name="Hartog M."/>
            <person name="Hua A."/>
            <person name="Humphray S.J."/>
            <person name="Jeong D.H."/>
            <person name="Jing Y."/>
            <person name="Jocker A."/>
            <person name="Kenton S.M."/>
            <person name="Kim D.J."/>
            <person name="Klee K."/>
            <person name="Lai H."/>
            <person name="Lang C."/>
            <person name="Lin S."/>
            <person name="Macmil S.L."/>
            <person name="Magdelenat G."/>
            <person name="Matthews L."/>
            <person name="McCorrison J."/>
            <person name="Monaghan E.L."/>
            <person name="Mun J.H."/>
            <person name="Najar F.Z."/>
            <person name="Nicholson C."/>
            <person name="Noirot C."/>
            <person name="O'Bleness M."/>
            <person name="Paule C.R."/>
            <person name="Poulain J."/>
            <person name="Prion F."/>
            <person name="Qin B."/>
            <person name="Qu C."/>
            <person name="Retzel E.F."/>
            <person name="Riddle C."/>
            <person name="Sallet E."/>
            <person name="Samain S."/>
            <person name="Samson N."/>
            <person name="Sanders I."/>
            <person name="Saurat O."/>
            <person name="Scarpelli C."/>
            <person name="Schiex T."/>
            <person name="Segurens B."/>
            <person name="Severin A.J."/>
            <person name="Sherrier D.J."/>
            <person name="Shi R."/>
            <person name="Sims S."/>
            <person name="Singer S.R."/>
            <person name="Sinharoy S."/>
            <person name="Sterck L."/>
            <person name="Viollet A."/>
            <person name="Wang B.B."/>
            <person name="Wang K."/>
            <person name="Wang M."/>
            <person name="Wang X."/>
            <person name="Warfsmann J."/>
            <person name="Weissenbach J."/>
            <person name="White D.D."/>
            <person name="White J.D."/>
            <person name="Wiley G.B."/>
            <person name="Wincker P."/>
            <person name="Xing Y."/>
            <person name="Yang L."/>
            <person name="Yao Z."/>
            <person name="Ying F."/>
            <person name="Zhai J."/>
            <person name="Zhou L."/>
            <person name="Zuber A."/>
            <person name="Denarie J."/>
            <person name="Dixon R.A."/>
            <person name="May G.D."/>
            <person name="Schwartz D.C."/>
            <person name="Rogers J."/>
            <person name="Quetier F."/>
            <person name="Town C.D."/>
            <person name="Roe B.A."/>
        </authorList>
    </citation>
    <scope>NUCLEOTIDE SEQUENCE [LARGE SCALE GENOMIC DNA]</scope>
    <source>
        <strain evidence="3">A17</strain>
        <strain evidence="4 5">cv. Jemalong A17</strain>
    </source>
</reference>
<organism evidence="3 5">
    <name type="scientific">Medicago truncatula</name>
    <name type="common">Barrel medic</name>
    <name type="synonym">Medicago tribuloides</name>
    <dbReference type="NCBI Taxonomy" id="3880"/>
    <lineage>
        <taxon>Eukaryota</taxon>
        <taxon>Viridiplantae</taxon>
        <taxon>Streptophyta</taxon>
        <taxon>Embryophyta</taxon>
        <taxon>Tracheophyta</taxon>
        <taxon>Spermatophyta</taxon>
        <taxon>Magnoliopsida</taxon>
        <taxon>eudicotyledons</taxon>
        <taxon>Gunneridae</taxon>
        <taxon>Pentapetalae</taxon>
        <taxon>rosids</taxon>
        <taxon>fabids</taxon>
        <taxon>Fabales</taxon>
        <taxon>Fabaceae</taxon>
        <taxon>Papilionoideae</taxon>
        <taxon>50 kb inversion clade</taxon>
        <taxon>NPAAA clade</taxon>
        <taxon>Hologalegina</taxon>
        <taxon>IRL clade</taxon>
        <taxon>Trifolieae</taxon>
        <taxon>Medicago</taxon>
    </lineage>
</organism>
<sequence length="417" mass="47604">MSAVFVIKVFGFSQSSSTEDKENKGVSKMERQKKSEMHINDDDTNDTNKLSDLPDHLLLHIIEFMNTKQSVQTCVLSKRWKDLWKNRTNLKFLHSYPDKSPTFCKFVSQILSCRDTSIPLHSVHFEHVGHVNPPKTTLLEVMKYAVSHNVQQLTVNAEVKYLRDLELSPYIFSCQSLTFLKLGFWQRYDSNGTMFPKSLNLPSLKILHLLDFTFTTSDNGCAEPFSKCKMLNTLVIISCHLQDDAQALCISNSEVSSLTIGSNNLYVKEDRNYKVVFSTPKLTSLTINGPPSFEAPSASNLPFLEEVYIDYITYYYKPYEGRVMISWLQLLANVKIMKLSSDALDLILLALKMTGSVAIQPPSFVKLKSLKVQFSSGTMVCYERVTRMVKFLLQNSPRARVDIIKRTTKLFSYRVST</sequence>
<dbReference type="PANTHER" id="PTHR32212">
    <property type="entry name" value="CYCLIN-LIKE F-BOX"/>
    <property type="match status" value="1"/>
</dbReference>
<dbReference type="Pfam" id="PF00646">
    <property type="entry name" value="F-box"/>
    <property type="match status" value="1"/>
</dbReference>
<dbReference type="EnsemblPlants" id="KEH19818">
    <property type="protein sequence ID" value="KEH19818"/>
    <property type="gene ID" value="MTR_8g468910"/>
</dbReference>
<evidence type="ECO:0000313" key="5">
    <source>
        <dbReference type="Proteomes" id="UP000002051"/>
    </source>
</evidence>
<dbReference type="Gene3D" id="1.20.1280.50">
    <property type="match status" value="1"/>
</dbReference>
<dbReference type="STRING" id="3880.A0A072TSI6"/>
<dbReference type="Pfam" id="PF24758">
    <property type="entry name" value="LRR_At5g56370"/>
    <property type="match status" value="1"/>
</dbReference>
<evidence type="ECO:0000313" key="3">
    <source>
        <dbReference type="EMBL" id="KEH19818.1"/>
    </source>
</evidence>
<reference evidence="3 5" key="2">
    <citation type="journal article" date="2014" name="BMC Genomics">
        <title>An improved genome release (version Mt4.0) for the model legume Medicago truncatula.</title>
        <authorList>
            <person name="Tang H."/>
            <person name="Krishnakumar V."/>
            <person name="Bidwell S."/>
            <person name="Rosen B."/>
            <person name="Chan A."/>
            <person name="Zhou S."/>
            <person name="Gentzbittel L."/>
            <person name="Childs K.L."/>
            <person name="Yandell M."/>
            <person name="Gundlach H."/>
            <person name="Mayer K.F."/>
            <person name="Schwartz D.C."/>
            <person name="Town C.D."/>
        </authorList>
    </citation>
    <scope>GENOME REANNOTATION</scope>
    <source>
        <strain evidence="3">A17</strain>
        <strain evidence="4 5">cv. Jemalong A17</strain>
    </source>
</reference>